<evidence type="ECO:0000256" key="1">
    <source>
        <dbReference type="SAM" id="Phobius"/>
    </source>
</evidence>
<name>A0A9X2JMX7_9LACO</name>
<gene>
    <name evidence="2" type="ORF">LB941_07960</name>
</gene>
<keyword evidence="1" id="KW-0812">Transmembrane</keyword>
<reference evidence="2 3" key="1">
    <citation type="journal article" date="2023" name="Int. J. Syst. Evol. Microbiol.">
        <title>Ligilactobacillus ubinensis sp. nov., a novel species isolated from the wild ferment of a durian fruit (Durio zibethinus).</title>
        <authorList>
            <person name="Heng Y.C."/>
            <person name="Menon N."/>
            <person name="Chen B."/>
            <person name="Loo B.Z.L."/>
            <person name="Wong G.W.J."/>
            <person name="Lim A.C.H."/>
            <person name="Silvaraju S."/>
            <person name="Kittelmann S."/>
        </authorList>
    </citation>
    <scope>NUCLEOTIDE SEQUENCE [LARGE SCALE GENOMIC DNA]</scope>
    <source>
        <strain evidence="2 3">WILCCON 0076</strain>
    </source>
</reference>
<protein>
    <submittedName>
        <fullName evidence="2">Uncharacterized protein</fullName>
    </submittedName>
</protein>
<dbReference type="Proteomes" id="UP001139006">
    <property type="component" value="Unassembled WGS sequence"/>
</dbReference>
<evidence type="ECO:0000313" key="3">
    <source>
        <dbReference type="Proteomes" id="UP001139006"/>
    </source>
</evidence>
<dbReference type="AlphaFoldDB" id="A0A9X2JMX7"/>
<comment type="caution">
    <text evidence="2">The sequence shown here is derived from an EMBL/GenBank/DDBJ whole genome shotgun (WGS) entry which is preliminary data.</text>
</comment>
<sequence>MVLLISLLALFIFWKVIKFSFKLIFALFLIILIANILKSIFVGIAIAAVFLLGGFFVRN</sequence>
<accession>A0A9X2JMX7</accession>
<keyword evidence="1" id="KW-1133">Transmembrane helix</keyword>
<evidence type="ECO:0000313" key="2">
    <source>
        <dbReference type="EMBL" id="MCP0887266.1"/>
    </source>
</evidence>
<keyword evidence="1" id="KW-0472">Membrane</keyword>
<organism evidence="2 3">
    <name type="scientific">Ligilactobacillus ubinensis</name>
    <dbReference type="NCBI Taxonomy" id="2876789"/>
    <lineage>
        <taxon>Bacteria</taxon>
        <taxon>Bacillati</taxon>
        <taxon>Bacillota</taxon>
        <taxon>Bacilli</taxon>
        <taxon>Lactobacillales</taxon>
        <taxon>Lactobacillaceae</taxon>
        <taxon>Ligilactobacillus</taxon>
    </lineage>
</organism>
<dbReference type="RefSeq" id="WP_253360990.1">
    <property type="nucleotide sequence ID" value="NZ_JAIULA010000015.1"/>
</dbReference>
<keyword evidence="3" id="KW-1185">Reference proteome</keyword>
<feature type="transmembrane region" description="Helical" evidence="1">
    <location>
        <begin position="28"/>
        <end position="57"/>
    </location>
</feature>
<proteinExistence type="predicted"/>
<dbReference type="EMBL" id="JAIULA010000015">
    <property type="protein sequence ID" value="MCP0887266.1"/>
    <property type="molecule type" value="Genomic_DNA"/>
</dbReference>